<reference evidence="2 3" key="1">
    <citation type="journal article" date="2023" name="IScience">
        <title>Expanded male sex-determining region conserved during the evolution of homothallism in the green alga Volvox.</title>
        <authorList>
            <person name="Yamamoto K."/>
            <person name="Matsuzaki R."/>
            <person name="Mahakham W."/>
            <person name="Heman W."/>
            <person name="Sekimoto H."/>
            <person name="Kawachi M."/>
            <person name="Minakuchi Y."/>
            <person name="Toyoda A."/>
            <person name="Nozaki H."/>
        </authorList>
    </citation>
    <scope>NUCLEOTIDE SEQUENCE [LARGE SCALE GENOMIC DNA]</scope>
    <source>
        <strain evidence="2 3">NIES-4468</strain>
    </source>
</reference>
<feature type="compositionally biased region" description="Low complexity" evidence="1">
    <location>
        <begin position="535"/>
        <end position="551"/>
    </location>
</feature>
<feature type="compositionally biased region" description="Low complexity" evidence="1">
    <location>
        <begin position="266"/>
        <end position="276"/>
    </location>
</feature>
<feature type="compositionally biased region" description="Polar residues" evidence="1">
    <location>
        <begin position="840"/>
        <end position="851"/>
    </location>
</feature>
<feature type="compositionally biased region" description="Low complexity" evidence="1">
    <location>
        <begin position="820"/>
        <end position="832"/>
    </location>
</feature>
<feature type="region of interest" description="Disordered" evidence="1">
    <location>
        <begin position="326"/>
        <end position="345"/>
    </location>
</feature>
<dbReference type="PANTHER" id="PTHR34131:SF3">
    <property type="entry name" value="(RAP ANNOTATION RELEASE2) GALACTOSE-BINDING LIKE DOMAIN CONTAINING PROTEIN"/>
    <property type="match status" value="1"/>
</dbReference>
<evidence type="ECO:0000313" key="3">
    <source>
        <dbReference type="Proteomes" id="UP001165090"/>
    </source>
</evidence>
<feature type="region of interest" description="Disordered" evidence="1">
    <location>
        <begin position="690"/>
        <end position="716"/>
    </location>
</feature>
<keyword evidence="3" id="KW-1185">Reference proteome</keyword>
<dbReference type="PANTHER" id="PTHR34131">
    <property type="entry name" value="(RAP ANNOTATION RELEASE2) GALACTOSE-BINDING LIKE DOMAIN CONTAINING PROTEIN"/>
    <property type="match status" value="1"/>
</dbReference>
<name>A0ABQ5RUK8_9CHLO</name>
<feature type="region of interest" description="Disordered" evidence="1">
    <location>
        <begin position="535"/>
        <end position="562"/>
    </location>
</feature>
<sequence length="977" mass="98101">GMITTRRCIEICYHRQALWTFKPEGKMAHRPVTRSARENIIQITQPKFTTAKCCSRRSVIVHSRQRNFGTESLEHAIQLINKFIFEHEQRRQGRRSRPGEAKGGTEVEVQPVSKPMTFRASAKTEKLVKEPPGPSSFSRSLAAYLALPLDQYSLLDPGWISRSPAAPDVFVLRIPLFDLVGLELQPQITVRVFADLRNGQVHFYADQFKVGDPRFDADFKLAMKATLRNKPVPTIRPLRSIKRMWARAGGAGGQSGGAAGSGSGRGSQAAASAARRGSGDERVSPDPSDDSSEESGGAQVVDAGSSFQGGGASGVSSTLVGIADRINSGPSARGRSDSHAASNGAYEPSGVLDIGLEVSALATSGARPTPVVQPHVNVTREDDEGTAAGIDPPSAAALSAPAASHHAGLGKCQDGTVIEDNTSGTSTSSKSSSSSSGRRSLIWHRTAVSLFDKGFGGGSTYTSTNISTRSLGSASGVAGVETGAVVGGGDEDSGTRGWPAASYGAAHPATTAAPAARAACSGSAMSSTSLTAVQTAAGTTSAPSHPSAAAARPPPSAAGPALRQPVEAAVVAKVAPPPVLAAAAPLAPTSPPNSSSLPFIEDSMLYVPASQWGRMPSGQAGSGASQTGSTITVAAPSSVMASMAKANGTTLQNSSAGGTDEPEFSACLSTAASGIGFIEAGVGRAGRVVSGNTSASGAIDTRSTRATSATPGAAGTTGVVNEAQAWQGGSSTVSAVAATAGVAVIDSTDRNATSSMRPLAFAVAPASVTDTVPHTPSGGGSNPCMGAAGSGPSTQPPWAAAAHDPSGPAGQAVAEKSDSDGSGSRRSSSPGSFTADPRTLTPTLTTNQQDSNSAARLAIASGGGGAAASGADEGATALLVGSVDVAVTVMLPPALSAVPRPLLGMAGSIIARYAISSLLPSFLDLLVADYGRWSSGQTVAARAAPVGNLAAVAAANAAAMGAAAHGARAPQGQQQQQ</sequence>
<feature type="region of interest" description="Disordered" evidence="1">
    <location>
        <begin position="382"/>
        <end position="439"/>
    </location>
</feature>
<feature type="compositionally biased region" description="Gly residues" evidence="1">
    <location>
        <begin position="249"/>
        <end position="265"/>
    </location>
</feature>
<evidence type="ECO:0008006" key="4">
    <source>
        <dbReference type="Google" id="ProtNLM"/>
    </source>
</evidence>
<dbReference type="Proteomes" id="UP001165090">
    <property type="component" value="Unassembled WGS sequence"/>
</dbReference>
<dbReference type="EMBL" id="BSDZ01000010">
    <property type="protein sequence ID" value="GLI61300.1"/>
    <property type="molecule type" value="Genomic_DNA"/>
</dbReference>
<feature type="compositionally biased region" description="Low complexity" evidence="1">
    <location>
        <begin position="422"/>
        <end position="439"/>
    </location>
</feature>
<organism evidence="2 3">
    <name type="scientific">Volvox africanus</name>
    <dbReference type="NCBI Taxonomy" id="51714"/>
    <lineage>
        <taxon>Eukaryota</taxon>
        <taxon>Viridiplantae</taxon>
        <taxon>Chlorophyta</taxon>
        <taxon>core chlorophytes</taxon>
        <taxon>Chlorophyceae</taxon>
        <taxon>CS clade</taxon>
        <taxon>Chlamydomonadales</taxon>
        <taxon>Volvocaceae</taxon>
        <taxon>Volvox</taxon>
    </lineage>
</organism>
<feature type="compositionally biased region" description="Low complexity" evidence="1">
    <location>
        <begin position="704"/>
        <end position="716"/>
    </location>
</feature>
<feature type="compositionally biased region" description="Low complexity" evidence="1">
    <location>
        <begin position="392"/>
        <end position="410"/>
    </location>
</feature>
<gene>
    <name evidence="2" type="ORF">VaNZ11_003654</name>
</gene>
<protein>
    <recommendedName>
        <fullName evidence="4">SMP-LTD domain-containing protein</fullName>
    </recommendedName>
</protein>
<proteinExistence type="predicted"/>
<evidence type="ECO:0000313" key="2">
    <source>
        <dbReference type="EMBL" id="GLI61300.1"/>
    </source>
</evidence>
<accession>A0ABQ5RUK8</accession>
<feature type="region of interest" description="Disordered" evidence="1">
    <location>
        <begin position="248"/>
        <end position="314"/>
    </location>
</feature>
<comment type="caution">
    <text evidence="2">The sequence shown here is derived from an EMBL/GenBank/DDBJ whole genome shotgun (WGS) entry which is preliminary data.</text>
</comment>
<evidence type="ECO:0000256" key="1">
    <source>
        <dbReference type="SAM" id="MobiDB-lite"/>
    </source>
</evidence>
<feature type="non-terminal residue" evidence="2">
    <location>
        <position position="1"/>
    </location>
</feature>
<feature type="region of interest" description="Disordered" evidence="1">
    <location>
        <begin position="772"/>
        <end position="851"/>
    </location>
</feature>